<dbReference type="InterPro" id="IPR027159">
    <property type="entry name" value="CBP80"/>
</dbReference>
<dbReference type="GO" id="GO:0003729">
    <property type="term" value="F:mRNA binding"/>
    <property type="evidence" value="ECO:0007669"/>
    <property type="project" value="TreeGrafter"/>
</dbReference>
<organism evidence="4 5">
    <name type="scientific">Microbotryum intermedium</name>
    <dbReference type="NCBI Taxonomy" id="269621"/>
    <lineage>
        <taxon>Eukaryota</taxon>
        <taxon>Fungi</taxon>
        <taxon>Dikarya</taxon>
        <taxon>Basidiomycota</taxon>
        <taxon>Pucciniomycotina</taxon>
        <taxon>Microbotryomycetes</taxon>
        <taxon>Microbotryales</taxon>
        <taxon>Microbotryaceae</taxon>
        <taxon>Microbotryum</taxon>
    </lineage>
</organism>
<dbReference type="Proteomes" id="UP000198372">
    <property type="component" value="Unassembled WGS sequence"/>
</dbReference>
<feature type="region of interest" description="Disordered" evidence="1">
    <location>
        <begin position="145"/>
        <end position="215"/>
    </location>
</feature>
<sequence length="997" mass="111367">MAIIPDDDDDSRHYARRRGNDPGQYYSPQRPHHPSPRAQQELFKQRLWNMPHHEVRSCSSDTERDLANFADATQVVFAKDPETVFAAFRVAVTELPHKLPHYAHLIARLTTPYVPQVTLADRIASSAAHPGRIIRGLPSRAALPAKPVLDGDGDGNVAAATTPTHATDDSATATTAKDEASDAKMLTESDESTETKKETTDEAAAAAPTEPKPEPVNAGHAIIADLGKALQLWLDQRKWRNVRYTMCVFAHLTSIPAPVVPVVKVSSLLALLQPFAAVLGEAGLRASRGDECARIIAETLLRATSVTSDDDETLRDAVDLYLARRKLQKELFGDSETTSQFEDHLESLVSCLVTKSSLHVLPSYPIPSRLRNESPDELVELPEIVVPAELDKDELSKLIEVPQPNTGLKGDEGVGYEGVRVYLRLFDDEAFAFSSQQTVPETYDPSGAIIRSLIFDIINLYEHNRKEAAKLLMELPRWFTPRTFKTDDAQKKKDDDDEEKRDDEIDDGVDREKDEVEGKRSEWVIEHLVVEVGCHRVLVSILTSLFAMPRSTLPPAYYHSLLTELCREAPATIGPALGRCIRRLYAGLGNEADAGNPVLDAEGIRRFTEWFSMHLSNFGFAWGWKDWADDMEIDAQHPKRIFVQRVIELEVRLSYYERIKDTIPDSMLETGVVAEAAPGPNYQYERPDPQDLVAVEHASPYAALAGRILDLVRAKGSTSDIETELKGIDATLQTDHSLTADQARDLILDMAVQSILSVGSRSFSHFLNVLERYLLLLRSLTPSSSARLKLLKSAATFWMHHRQFHLIVLDKLLQYRLVDAADVITWVFDPTRNGSWSDMDDWLALSATIKTLQGRVKAAQGRLEGLFTEADTQRAQEQVTSTDLDDSTMDALTEPSDTTDITLARTQLSTLTTDLCTLLLTILTHFSTLLPESRPTDSWSTFWIEGLFREFCRLLIEMDAFKMNEFMEGLMTLAEDLEEGGLVVRCLEAGRSWSLVV</sequence>
<dbReference type="GO" id="GO:0005634">
    <property type="term" value="C:nucleus"/>
    <property type="evidence" value="ECO:0007669"/>
    <property type="project" value="TreeGrafter"/>
</dbReference>
<dbReference type="PANTHER" id="PTHR12412:SF2">
    <property type="entry name" value="NUCLEAR CAP-BINDING PROTEIN SUBUNIT 1"/>
    <property type="match status" value="1"/>
</dbReference>
<dbReference type="InterPro" id="IPR015174">
    <property type="entry name" value="MIF4G-like_typ-2"/>
</dbReference>
<dbReference type="EMBL" id="FMSP01000006">
    <property type="protein sequence ID" value="SCV70543.1"/>
    <property type="molecule type" value="Genomic_DNA"/>
</dbReference>
<gene>
    <name evidence="4" type="ORF">BQ2448_3305</name>
</gene>
<proteinExistence type="predicted"/>
<evidence type="ECO:0000313" key="5">
    <source>
        <dbReference type="Proteomes" id="UP000198372"/>
    </source>
</evidence>
<feature type="compositionally biased region" description="Low complexity" evidence="1">
    <location>
        <begin position="158"/>
        <end position="175"/>
    </location>
</feature>
<evidence type="ECO:0000313" key="4">
    <source>
        <dbReference type="EMBL" id="SCV70543.1"/>
    </source>
</evidence>
<dbReference type="InterPro" id="IPR016024">
    <property type="entry name" value="ARM-type_fold"/>
</dbReference>
<dbReference type="GO" id="GO:0000184">
    <property type="term" value="P:nuclear-transcribed mRNA catabolic process, nonsense-mediated decay"/>
    <property type="evidence" value="ECO:0007669"/>
    <property type="project" value="TreeGrafter"/>
</dbReference>
<feature type="compositionally biased region" description="Basic and acidic residues" evidence="1">
    <location>
        <begin position="176"/>
        <end position="200"/>
    </location>
</feature>
<feature type="region of interest" description="Disordered" evidence="1">
    <location>
        <begin position="1"/>
        <end position="37"/>
    </location>
</feature>
<dbReference type="GO" id="GO:0005846">
    <property type="term" value="C:nuclear cap binding complex"/>
    <property type="evidence" value="ECO:0007669"/>
    <property type="project" value="InterPro"/>
</dbReference>
<feature type="region of interest" description="Disordered" evidence="1">
    <location>
        <begin position="486"/>
        <end position="513"/>
    </location>
</feature>
<dbReference type="SUPFAM" id="SSF48371">
    <property type="entry name" value="ARM repeat"/>
    <property type="match status" value="3"/>
</dbReference>
<dbReference type="Gene3D" id="1.25.40.180">
    <property type="match status" value="3"/>
</dbReference>
<dbReference type="STRING" id="269621.A0A238FEX2"/>
<reference evidence="5" key="1">
    <citation type="submission" date="2016-09" db="EMBL/GenBank/DDBJ databases">
        <authorList>
            <person name="Jeantristanb JTB J.-T."/>
            <person name="Ricardo R."/>
        </authorList>
    </citation>
    <scope>NUCLEOTIDE SEQUENCE [LARGE SCALE GENOMIC DNA]</scope>
</reference>
<dbReference type="PANTHER" id="PTHR12412">
    <property type="entry name" value="CAP BINDING PROTEIN"/>
    <property type="match status" value="1"/>
</dbReference>
<dbReference type="Pfam" id="PF09090">
    <property type="entry name" value="MIF4G_like_2"/>
    <property type="match status" value="1"/>
</dbReference>
<name>A0A238FEX2_9BASI</name>
<keyword evidence="5" id="KW-1185">Reference proteome</keyword>
<dbReference type="OrthoDB" id="10252707at2759"/>
<dbReference type="Pfam" id="PF09088">
    <property type="entry name" value="MIF4G_like"/>
    <property type="match status" value="1"/>
</dbReference>
<evidence type="ECO:0000259" key="2">
    <source>
        <dbReference type="Pfam" id="PF09088"/>
    </source>
</evidence>
<evidence type="ECO:0000256" key="1">
    <source>
        <dbReference type="SAM" id="MobiDB-lite"/>
    </source>
</evidence>
<accession>A0A238FEX2</accession>
<dbReference type="GO" id="GO:0000339">
    <property type="term" value="F:RNA cap binding"/>
    <property type="evidence" value="ECO:0007669"/>
    <property type="project" value="InterPro"/>
</dbReference>
<dbReference type="AlphaFoldDB" id="A0A238FEX2"/>
<evidence type="ECO:0000259" key="3">
    <source>
        <dbReference type="Pfam" id="PF09090"/>
    </source>
</evidence>
<dbReference type="GO" id="GO:0006406">
    <property type="term" value="P:mRNA export from nucleus"/>
    <property type="evidence" value="ECO:0007669"/>
    <property type="project" value="InterPro"/>
</dbReference>
<feature type="domain" description="MIF4G-like type 1" evidence="2">
    <location>
        <begin position="440"/>
        <end position="665"/>
    </location>
</feature>
<dbReference type="InterPro" id="IPR015172">
    <property type="entry name" value="MIF4G-like_typ-1"/>
</dbReference>
<feature type="compositionally biased region" description="Acidic residues" evidence="1">
    <location>
        <begin position="495"/>
        <end position="507"/>
    </location>
</feature>
<protein>
    <submittedName>
        <fullName evidence="4">BQ2448_3305 protein</fullName>
    </submittedName>
</protein>
<feature type="domain" description="MIF4G-like type 2" evidence="3">
    <location>
        <begin position="698"/>
        <end position="953"/>
    </location>
</feature>